<evidence type="ECO:0000259" key="10">
    <source>
        <dbReference type="Pfam" id="PF13089"/>
    </source>
</evidence>
<dbReference type="InterPro" id="IPR003414">
    <property type="entry name" value="PP_kinase"/>
</dbReference>
<dbReference type="EMBL" id="FUXZ01000007">
    <property type="protein sequence ID" value="SKA66579.1"/>
    <property type="molecule type" value="Genomic_DNA"/>
</dbReference>
<evidence type="ECO:0000256" key="1">
    <source>
        <dbReference type="ARBA" id="ARBA00022553"/>
    </source>
</evidence>
<dbReference type="Gene3D" id="1.20.58.310">
    <property type="entry name" value="Polyphosphate kinase N-terminal domain"/>
    <property type="match status" value="1"/>
</dbReference>
<evidence type="ECO:0000256" key="7">
    <source>
        <dbReference type="RuleBase" id="RU003800"/>
    </source>
</evidence>
<keyword evidence="14" id="KW-1185">Reference proteome</keyword>
<keyword evidence="4 6" id="KW-0418">Kinase</keyword>
<dbReference type="InterPro" id="IPR025198">
    <property type="entry name" value="PPK_N_dom"/>
</dbReference>
<dbReference type="GO" id="GO:0046872">
    <property type="term" value="F:metal ion binding"/>
    <property type="evidence" value="ECO:0007669"/>
    <property type="project" value="UniProtKB-KW"/>
</dbReference>
<feature type="binding site" evidence="6">
    <location>
        <position position="517"/>
    </location>
    <ligand>
        <name>Mg(2+)</name>
        <dbReference type="ChEBI" id="CHEBI:18420"/>
    </ligand>
</feature>
<feature type="binding site" evidence="6">
    <location>
        <position position="610"/>
    </location>
    <ligand>
        <name>ATP</name>
        <dbReference type="ChEBI" id="CHEBI:30616"/>
    </ligand>
</feature>
<feature type="domain" description="Polyphosphate kinase N-terminal" evidence="10">
    <location>
        <begin position="147"/>
        <end position="254"/>
    </location>
</feature>
<keyword evidence="6" id="KW-0479">Metal-binding</keyword>
<evidence type="ECO:0000256" key="4">
    <source>
        <dbReference type="ARBA" id="ARBA00022777"/>
    </source>
</evidence>
<keyword evidence="5 6" id="KW-0067">ATP-binding</keyword>
<dbReference type="InterPro" id="IPR041108">
    <property type="entry name" value="PP_kinase_C_1"/>
</dbReference>
<name>A0A1T4VNR9_9FIRM</name>
<dbReference type="Gene3D" id="3.30.870.10">
    <property type="entry name" value="Endonuclease Chain A"/>
    <property type="match status" value="2"/>
</dbReference>
<evidence type="ECO:0000259" key="12">
    <source>
        <dbReference type="Pfam" id="PF17941"/>
    </source>
</evidence>
<comment type="cofactor">
    <cofactor evidence="6">
        <name>Mg(2+)</name>
        <dbReference type="ChEBI" id="CHEBI:18420"/>
    </cofactor>
</comment>
<evidence type="ECO:0000256" key="6">
    <source>
        <dbReference type="HAMAP-Rule" id="MF_00347"/>
    </source>
</evidence>
<dbReference type="NCBIfam" id="TIGR03705">
    <property type="entry name" value="poly_P_kin"/>
    <property type="match status" value="1"/>
</dbReference>
<dbReference type="Gene3D" id="3.30.1840.10">
    <property type="entry name" value="Polyphosphate kinase middle domain"/>
    <property type="match status" value="1"/>
</dbReference>
<proteinExistence type="inferred from homology"/>
<dbReference type="HAMAP" id="MF_00347">
    <property type="entry name" value="Polyphosphate_kinase"/>
    <property type="match status" value="1"/>
</dbReference>
<evidence type="ECO:0000259" key="9">
    <source>
        <dbReference type="Pfam" id="PF02503"/>
    </source>
</evidence>
<dbReference type="Pfam" id="PF13089">
    <property type="entry name" value="PP_kinase_N"/>
    <property type="match status" value="1"/>
</dbReference>
<evidence type="ECO:0000259" key="11">
    <source>
        <dbReference type="Pfam" id="PF13090"/>
    </source>
</evidence>
<dbReference type="GO" id="GO:0006799">
    <property type="term" value="P:polyphosphate biosynthetic process"/>
    <property type="evidence" value="ECO:0007669"/>
    <property type="project" value="UniProtKB-UniRule"/>
</dbReference>
<keyword evidence="1 6" id="KW-0597">Phosphoprotein</keyword>
<dbReference type="AlphaFoldDB" id="A0A1T4VNR9"/>
<comment type="PTM">
    <text evidence="6 7">An intermediate of this reaction is the autophosphorylated ppk in which a phosphate is covalently linked to a histidine residue through a N-P bond.</text>
</comment>
<dbReference type="InterPro" id="IPR025200">
    <property type="entry name" value="PPK_C_dom2"/>
</dbReference>
<dbReference type="Pfam" id="PF02503">
    <property type="entry name" value="PP_kinase"/>
    <property type="match status" value="1"/>
</dbReference>
<dbReference type="Pfam" id="PF13090">
    <property type="entry name" value="PP_kinase_C"/>
    <property type="match status" value="1"/>
</dbReference>
<keyword evidence="3 6" id="KW-0547">Nucleotide-binding</keyword>
<dbReference type="Pfam" id="PF17941">
    <property type="entry name" value="PP_kinase_C_1"/>
    <property type="match status" value="1"/>
</dbReference>
<dbReference type="GO" id="GO:0009358">
    <property type="term" value="C:polyphosphate kinase complex"/>
    <property type="evidence" value="ECO:0007669"/>
    <property type="project" value="InterPro"/>
</dbReference>
<dbReference type="SUPFAM" id="SSF56024">
    <property type="entry name" value="Phospholipase D/nuclease"/>
    <property type="match status" value="2"/>
</dbReference>
<dbReference type="NCBIfam" id="NF003921">
    <property type="entry name" value="PRK05443.2-2"/>
    <property type="match status" value="1"/>
</dbReference>
<organism evidence="13 14">
    <name type="scientific">Eubacterium uniforme</name>
    <dbReference type="NCBI Taxonomy" id="39495"/>
    <lineage>
        <taxon>Bacteria</taxon>
        <taxon>Bacillati</taxon>
        <taxon>Bacillota</taxon>
        <taxon>Clostridia</taxon>
        <taxon>Eubacteriales</taxon>
        <taxon>Eubacteriaceae</taxon>
        <taxon>Eubacterium</taxon>
    </lineage>
</organism>
<dbReference type="CDD" id="cd09169">
    <property type="entry name" value="PLDc_PPK1_C2_unchar"/>
    <property type="match status" value="1"/>
</dbReference>
<feature type="region of interest" description="Disordered" evidence="8">
    <location>
        <begin position="21"/>
        <end position="53"/>
    </location>
</feature>
<feature type="domain" description="Polyphosphate kinase C-terminal" evidence="12">
    <location>
        <begin position="474"/>
        <end position="635"/>
    </location>
</feature>
<sequence length="831" mass="96148">MFGRLRFYISKLFANEDKLGDDKGVELSEPIEISDKDSGEGMGNRKDNEKKYKQIINEYKKEMKEKNKESESADAEAKTGEFSANADLLSKSKSSKKKVYKVKVNKNLENKKLKKKKKSKKHKKDEFTVFGKLPGFDESKSKHIKIYDNRELSWLKFNDRVLEEAEDSKNPLLERLSFVDIFRTNLDEFYRVRVGTLYDRTLVDTEKNKKDNKTGLTPEEQLKKIFGKTRNLLAKRDGIYVNLFSDIAREGLVMVSTSDLKVDEEVFLKRVFDAKIRDVLSPQIIGKKEPFPFLNHGETYVVALLEGKRNKNTEKICIMPCNTSIFTRLISMPSAEKKYVLVEDVILHFIQEIFDSYTVKSKALIRLIRNADIDVDEEFADEDLGHRDSMEKLIKIRKRLGPIMLQYRKCTDIRVVKNICKELGLGLEQSFEMSTPLDTSFVFSLQDELRNRKELFFERRVPQTSRMINPDEKIMDQVKKKDILLSYPFDNIASFIKLLEEAGSDDSVTSIKMTLYRVAKNSQVVEALINAAENGKQVEVLVELRARFDEENNIEWSRRMEDAGCKIIYGIDYTKVHSKICLITYKDGEDIKHICQVGTGNYNEKTSKLYTDISLMTADENIANEVDETFTRVSNDQVMEHTEHLLVAPKCLQNKVIEMIDEEIEHAKNGEEAYLGFKFNSLTDKAIIDKLIEASKAGVRIEMTIRGICCLVAGVPGYTENIRIQSIVGRYLEHSRIYIFGPEGRDKIYISSADFMTRNTLRRVEVACPIYDEKIKERIRDMFFIIMSDNVKARVMDEKGHYHKKDIEGLNEAEILNSQEYFFKESYGELE</sequence>
<dbReference type="InterPro" id="IPR024953">
    <property type="entry name" value="PP_kinase_middle"/>
</dbReference>
<dbReference type="NCBIfam" id="NF003917">
    <property type="entry name" value="PRK05443.1-1"/>
    <property type="match status" value="1"/>
</dbReference>
<dbReference type="RefSeq" id="WP_242943004.1">
    <property type="nucleotide sequence ID" value="NZ_FUXZ01000007.1"/>
</dbReference>
<dbReference type="GO" id="GO:0005524">
    <property type="term" value="F:ATP binding"/>
    <property type="evidence" value="ECO:0007669"/>
    <property type="project" value="UniProtKB-KW"/>
</dbReference>
<feature type="binding site" evidence="6">
    <location>
        <position position="706"/>
    </location>
    <ligand>
        <name>ATP</name>
        <dbReference type="ChEBI" id="CHEBI:30616"/>
    </ligand>
</feature>
<comment type="similarity">
    <text evidence="6 7">Belongs to the polyphosphate kinase 1 (PPK1) family.</text>
</comment>
<gene>
    <name evidence="6" type="primary">ppk</name>
    <name evidence="13" type="ORF">SAMN02745111_01342</name>
</gene>
<keyword evidence="2 6" id="KW-0808">Transferase</keyword>
<evidence type="ECO:0000256" key="2">
    <source>
        <dbReference type="ARBA" id="ARBA00022679"/>
    </source>
</evidence>
<feature type="compositionally biased region" description="Basic and acidic residues" evidence="8">
    <location>
        <begin position="33"/>
        <end position="53"/>
    </location>
</feature>
<evidence type="ECO:0000256" key="5">
    <source>
        <dbReference type="ARBA" id="ARBA00022840"/>
    </source>
</evidence>
<dbReference type="InterPro" id="IPR036832">
    <property type="entry name" value="PPK_N_dom_sf"/>
</dbReference>
<dbReference type="PANTHER" id="PTHR30218">
    <property type="entry name" value="POLYPHOSPHATE KINASE"/>
    <property type="match status" value="1"/>
</dbReference>
<comment type="catalytic activity">
    <reaction evidence="6 7">
        <text>[phosphate](n) + ATP = [phosphate](n+1) + ADP</text>
        <dbReference type="Rhea" id="RHEA:19573"/>
        <dbReference type="Rhea" id="RHEA-COMP:9859"/>
        <dbReference type="Rhea" id="RHEA-COMP:14280"/>
        <dbReference type="ChEBI" id="CHEBI:16838"/>
        <dbReference type="ChEBI" id="CHEBI:30616"/>
        <dbReference type="ChEBI" id="CHEBI:456216"/>
        <dbReference type="EC" id="2.7.4.1"/>
    </reaction>
</comment>
<evidence type="ECO:0000313" key="13">
    <source>
        <dbReference type="EMBL" id="SKA66579.1"/>
    </source>
</evidence>
<dbReference type="InterPro" id="IPR036830">
    <property type="entry name" value="PP_kinase_middle_dom_sf"/>
</dbReference>
<dbReference type="STRING" id="39495.SAMN02745111_01342"/>
<feature type="binding site" evidence="6">
    <location>
        <position position="547"/>
    </location>
    <ligand>
        <name>Mg(2+)</name>
        <dbReference type="ChEBI" id="CHEBI:18420"/>
    </ligand>
</feature>
<feature type="binding site" evidence="6">
    <location>
        <position position="185"/>
    </location>
    <ligand>
        <name>ATP</name>
        <dbReference type="ChEBI" id="CHEBI:30616"/>
    </ligand>
</feature>
<accession>A0A1T4VNR9</accession>
<dbReference type="SUPFAM" id="SSF143724">
    <property type="entry name" value="PHP14-like"/>
    <property type="match status" value="1"/>
</dbReference>
<evidence type="ECO:0000313" key="14">
    <source>
        <dbReference type="Proteomes" id="UP000190814"/>
    </source>
</evidence>
<protein>
    <recommendedName>
        <fullName evidence="6 7">Polyphosphate kinase</fullName>
        <ecNumber evidence="6 7">2.7.4.1</ecNumber>
    </recommendedName>
    <alternativeName>
        <fullName evidence="6">ATP-polyphosphate phosphotransferase</fullName>
    </alternativeName>
    <alternativeName>
        <fullName evidence="6">Polyphosphoric acid kinase</fullName>
    </alternativeName>
</protein>
<keyword evidence="6" id="KW-0460">Magnesium</keyword>
<comment type="function">
    <text evidence="6 7">Catalyzes the reversible transfer of the terminal phosphate of ATP to form a long-chain polyphosphate (polyP).</text>
</comment>
<evidence type="ECO:0000256" key="3">
    <source>
        <dbReference type="ARBA" id="ARBA00022741"/>
    </source>
</evidence>
<feature type="domain" description="Polyphosphate kinase C-terminal" evidence="11">
    <location>
        <begin position="645"/>
        <end position="809"/>
    </location>
</feature>
<feature type="binding site" evidence="6">
    <location>
        <position position="734"/>
    </location>
    <ligand>
        <name>ATP</name>
        <dbReference type="ChEBI" id="CHEBI:30616"/>
    </ligand>
</feature>
<dbReference type="GO" id="GO:0008976">
    <property type="term" value="F:polyphosphate kinase activity"/>
    <property type="evidence" value="ECO:0007669"/>
    <property type="project" value="UniProtKB-UniRule"/>
</dbReference>
<reference evidence="13 14" key="1">
    <citation type="submission" date="2017-02" db="EMBL/GenBank/DDBJ databases">
        <authorList>
            <person name="Peterson S.W."/>
        </authorList>
    </citation>
    <scope>NUCLEOTIDE SEQUENCE [LARGE SCALE GENOMIC DNA]</scope>
    <source>
        <strain evidence="13 14">ATCC 35992</strain>
    </source>
</reference>
<dbReference type="PANTHER" id="PTHR30218:SF0">
    <property type="entry name" value="POLYPHOSPHATE KINASE"/>
    <property type="match status" value="1"/>
</dbReference>
<dbReference type="Proteomes" id="UP000190814">
    <property type="component" value="Unassembled WGS sequence"/>
</dbReference>
<dbReference type="EC" id="2.7.4.1" evidence="6 7"/>
<evidence type="ECO:0000256" key="8">
    <source>
        <dbReference type="SAM" id="MobiDB-lite"/>
    </source>
</evidence>
<feature type="domain" description="Polyphosphate kinase middle" evidence="9">
    <location>
        <begin position="264"/>
        <end position="445"/>
    </location>
</feature>
<dbReference type="SUPFAM" id="SSF140356">
    <property type="entry name" value="PPK N-terminal domain-like"/>
    <property type="match status" value="1"/>
</dbReference>
<feature type="active site" description="Phosphohistidine intermediate" evidence="6">
    <location>
        <position position="577"/>
    </location>
</feature>